<feature type="compositionally biased region" description="Basic and acidic residues" evidence="1">
    <location>
        <begin position="1"/>
        <end position="14"/>
    </location>
</feature>
<gene>
    <name evidence="2" type="ORF">PCOR1329_LOCUS75323</name>
</gene>
<keyword evidence="3" id="KW-1185">Reference proteome</keyword>
<evidence type="ECO:0000313" key="2">
    <source>
        <dbReference type="EMBL" id="CAK0897025.1"/>
    </source>
</evidence>
<name>A0ABN9XG80_9DINO</name>
<evidence type="ECO:0000313" key="3">
    <source>
        <dbReference type="Proteomes" id="UP001189429"/>
    </source>
</evidence>
<reference evidence="2" key="1">
    <citation type="submission" date="2023-10" db="EMBL/GenBank/DDBJ databases">
        <authorList>
            <person name="Chen Y."/>
            <person name="Shah S."/>
            <person name="Dougan E. K."/>
            <person name="Thang M."/>
            <person name="Chan C."/>
        </authorList>
    </citation>
    <scope>NUCLEOTIDE SEQUENCE [LARGE SCALE GENOMIC DNA]</scope>
</reference>
<dbReference type="EMBL" id="CAUYUJ010020272">
    <property type="protein sequence ID" value="CAK0897025.1"/>
    <property type="molecule type" value="Genomic_DNA"/>
</dbReference>
<dbReference type="Proteomes" id="UP001189429">
    <property type="component" value="Unassembled WGS sequence"/>
</dbReference>
<feature type="region of interest" description="Disordered" evidence="1">
    <location>
        <begin position="1"/>
        <end position="63"/>
    </location>
</feature>
<feature type="non-terminal residue" evidence="2">
    <location>
        <position position="95"/>
    </location>
</feature>
<accession>A0ABN9XG80</accession>
<sequence>TPPSARGRDEEARGSHASRATKLASSSSPSRSRLASSSSATSSASEALTRATRRRGPISLPPAVGAAGAAELAAHGALHVREGRAGARPRHGHLP</sequence>
<evidence type="ECO:0000256" key="1">
    <source>
        <dbReference type="SAM" id="MobiDB-lite"/>
    </source>
</evidence>
<organism evidence="2 3">
    <name type="scientific">Prorocentrum cordatum</name>
    <dbReference type="NCBI Taxonomy" id="2364126"/>
    <lineage>
        <taxon>Eukaryota</taxon>
        <taxon>Sar</taxon>
        <taxon>Alveolata</taxon>
        <taxon>Dinophyceae</taxon>
        <taxon>Prorocentrales</taxon>
        <taxon>Prorocentraceae</taxon>
        <taxon>Prorocentrum</taxon>
    </lineage>
</organism>
<feature type="non-terminal residue" evidence="2">
    <location>
        <position position="1"/>
    </location>
</feature>
<comment type="caution">
    <text evidence="2">The sequence shown here is derived from an EMBL/GenBank/DDBJ whole genome shotgun (WGS) entry which is preliminary data.</text>
</comment>
<protein>
    <submittedName>
        <fullName evidence="2">Uncharacterized protein</fullName>
    </submittedName>
</protein>
<proteinExistence type="predicted"/>
<feature type="compositionally biased region" description="Low complexity" evidence="1">
    <location>
        <begin position="17"/>
        <end position="50"/>
    </location>
</feature>